<sequence length="425" mass="46218">MCPKSTASNGHPSKAASSLARSLQEQRLPALSQALEETSTVVGPHQGLADAVSRLAFTRDAHDHIGGSENRFSVRGPNAVGRSLHSSSAEAHQLAQPDAASPRNVLVPRQYATHSPREHREHGSSRHQLDAPLDDDGGDATWPPMHAHCAPSHCPVPRVAYVRATMQQPCDDSATKLRSNRHPRPCWLSHAEPHSAGERRARFDYGHCVEPGLDLLQGVEPEHTRRAEEPQQYEADTSDARSAAVVSTIQADRARQLFQNLEQQKADGVDGRGAPTRLARGHDPSDAWRSRAAARADQQPLARKPWQSTRLPAPPPSAMHEAARETNVRLGEGHAPAPPKASLEWKAMVLNQLHAPAWQQPYTEASPAPNPLKRPEKACYNSPFVSSEVMSQSGLRSLANMAGKVAAIAGESHRRRDGCDISDVE</sequence>
<accession>A0A7S4B2V8</accession>
<feature type="compositionally biased region" description="Low complexity" evidence="1">
    <location>
        <begin position="290"/>
        <end position="300"/>
    </location>
</feature>
<feature type="region of interest" description="Disordered" evidence="1">
    <location>
        <begin position="264"/>
        <end position="318"/>
    </location>
</feature>
<feature type="compositionally biased region" description="Polar residues" evidence="1">
    <location>
        <begin position="1"/>
        <end position="25"/>
    </location>
</feature>
<dbReference type="AlphaFoldDB" id="A0A7S4B2V8"/>
<name>A0A7S4B2V8_CHRCT</name>
<feature type="region of interest" description="Disordered" evidence="1">
    <location>
        <begin position="1"/>
        <end position="26"/>
    </location>
</feature>
<feature type="compositionally biased region" description="Basic and acidic residues" evidence="1">
    <location>
        <begin position="280"/>
        <end position="289"/>
    </location>
</feature>
<feature type="region of interest" description="Disordered" evidence="1">
    <location>
        <begin position="64"/>
        <end position="105"/>
    </location>
</feature>
<reference evidence="2" key="1">
    <citation type="submission" date="2021-01" db="EMBL/GenBank/DDBJ databases">
        <authorList>
            <person name="Corre E."/>
            <person name="Pelletier E."/>
            <person name="Niang G."/>
            <person name="Scheremetjew M."/>
            <person name="Finn R."/>
            <person name="Kale V."/>
            <person name="Holt S."/>
            <person name="Cochrane G."/>
            <person name="Meng A."/>
            <person name="Brown T."/>
            <person name="Cohen L."/>
        </authorList>
    </citation>
    <scope>NUCLEOTIDE SEQUENCE</scope>
    <source>
        <strain evidence="2">CCMP645</strain>
    </source>
</reference>
<gene>
    <name evidence="2" type="ORF">PCAR00345_LOCUS4684</name>
</gene>
<dbReference type="EMBL" id="HBIZ01008112">
    <property type="protein sequence ID" value="CAE0752099.1"/>
    <property type="molecule type" value="Transcribed_RNA"/>
</dbReference>
<proteinExistence type="predicted"/>
<evidence type="ECO:0000313" key="2">
    <source>
        <dbReference type="EMBL" id="CAE0752099.1"/>
    </source>
</evidence>
<protein>
    <submittedName>
        <fullName evidence="2">Uncharacterized protein</fullName>
    </submittedName>
</protein>
<organism evidence="2">
    <name type="scientific">Chrysotila carterae</name>
    <name type="common">Marine alga</name>
    <name type="synonym">Syracosphaera carterae</name>
    <dbReference type="NCBI Taxonomy" id="13221"/>
    <lineage>
        <taxon>Eukaryota</taxon>
        <taxon>Haptista</taxon>
        <taxon>Haptophyta</taxon>
        <taxon>Prymnesiophyceae</taxon>
        <taxon>Isochrysidales</taxon>
        <taxon>Isochrysidaceae</taxon>
        <taxon>Chrysotila</taxon>
    </lineage>
</organism>
<feature type="region of interest" description="Disordered" evidence="1">
    <location>
        <begin position="222"/>
        <end position="246"/>
    </location>
</feature>
<evidence type="ECO:0000256" key="1">
    <source>
        <dbReference type="SAM" id="MobiDB-lite"/>
    </source>
</evidence>